<dbReference type="Pfam" id="PF00889">
    <property type="entry name" value="EF_TS"/>
    <property type="match status" value="2"/>
</dbReference>
<protein>
    <recommendedName>
        <fullName evidence="2 5">Elongation factor Ts</fullName>
        <shortName evidence="5">EF-Ts</shortName>
    </recommendedName>
</protein>
<dbReference type="Gene3D" id="3.30.479.20">
    <property type="entry name" value="Elongation factor Ts, dimerisation domain"/>
    <property type="match status" value="3"/>
</dbReference>
<dbReference type="PANTHER" id="PTHR11741">
    <property type="entry name" value="ELONGATION FACTOR TS"/>
    <property type="match status" value="1"/>
</dbReference>
<comment type="caution">
    <text evidence="9">The sequence shown here is derived from an EMBL/GenBank/DDBJ whole genome shotgun (WGS) entry which is preliminary data.</text>
</comment>
<evidence type="ECO:0000256" key="1">
    <source>
        <dbReference type="ARBA" id="ARBA00005532"/>
    </source>
</evidence>
<feature type="domain" description="Translation elongation factor EFTs/EF1B dimerisation" evidence="8">
    <location>
        <begin position="235"/>
        <end position="329"/>
    </location>
</feature>
<dbReference type="InterPro" id="IPR014039">
    <property type="entry name" value="Transl_elong_EFTs/EF1B_dimer"/>
</dbReference>
<proteinExistence type="inferred from homology"/>
<dbReference type="GO" id="GO:0005737">
    <property type="term" value="C:cytoplasm"/>
    <property type="evidence" value="ECO:0007669"/>
    <property type="project" value="UniProtKB-SubCell"/>
</dbReference>
<dbReference type="CDD" id="cd14275">
    <property type="entry name" value="UBA_EF-Ts"/>
    <property type="match status" value="1"/>
</dbReference>
<gene>
    <name evidence="5 9" type="primary">tsf</name>
    <name evidence="9" type="ORF">AAX29_00060</name>
</gene>
<evidence type="ECO:0000256" key="6">
    <source>
        <dbReference type="RuleBase" id="RU000642"/>
    </source>
</evidence>
<dbReference type="PANTHER" id="PTHR11741:SF0">
    <property type="entry name" value="ELONGATION FACTOR TS, MITOCHONDRIAL"/>
    <property type="match status" value="1"/>
</dbReference>
<dbReference type="InterPro" id="IPR018101">
    <property type="entry name" value="Transl_elong_Ts_CS"/>
</dbReference>
<name>A0A1C0B8Z6_9BACT</name>
<dbReference type="PROSITE" id="PS01127">
    <property type="entry name" value="EF_TS_2"/>
    <property type="match status" value="1"/>
</dbReference>
<keyword evidence="3 5" id="KW-0251">Elongation factor</keyword>
<dbReference type="InterPro" id="IPR001816">
    <property type="entry name" value="Transl_elong_EFTs/EF1B"/>
</dbReference>
<dbReference type="GO" id="GO:0003746">
    <property type="term" value="F:translation elongation factor activity"/>
    <property type="evidence" value="ECO:0007669"/>
    <property type="project" value="UniProtKB-UniRule"/>
</dbReference>
<evidence type="ECO:0000256" key="3">
    <source>
        <dbReference type="ARBA" id="ARBA00022768"/>
    </source>
</evidence>
<dbReference type="Gene3D" id="1.10.8.10">
    <property type="entry name" value="DNA helicase RuvA subunit, C-terminal domain"/>
    <property type="match status" value="1"/>
</dbReference>
<evidence type="ECO:0000256" key="2">
    <source>
        <dbReference type="ARBA" id="ARBA00016956"/>
    </source>
</evidence>
<evidence type="ECO:0000313" key="10">
    <source>
        <dbReference type="Proteomes" id="UP000093281"/>
    </source>
</evidence>
<evidence type="ECO:0000259" key="8">
    <source>
        <dbReference type="Pfam" id="PF00889"/>
    </source>
</evidence>
<reference evidence="10" key="1">
    <citation type="submission" date="2015-05" db="EMBL/GenBank/DDBJ databases">
        <authorList>
            <person name="Rovetto F."/>
            <person name="Cocolin L."/>
            <person name="Illeghems K."/>
            <person name="Van Nieuwerburgh F."/>
            <person name="Houf K."/>
        </authorList>
    </citation>
    <scope>NUCLEOTIDE SEQUENCE [LARGE SCALE GENOMIC DNA]</scope>
    <source>
        <strain evidence="10">DU22</strain>
    </source>
</reference>
<dbReference type="PROSITE" id="PS01126">
    <property type="entry name" value="EF_TS_1"/>
    <property type="match status" value="1"/>
</dbReference>
<keyword evidence="4 5" id="KW-0648">Protein biosynthesis</keyword>
<dbReference type="InterPro" id="IPR009060">
    <property type="entry name" value="UBA-like_sf"/>
</dbReference>
<feature type="region of interest" description="Involved in Mg(2+) ion dislocation from EF-Tu" evidence="5">
    <location>
        <begin position="82"/>
        <end position="85"/>
    </location>
</feature>
<evidence type="ECO:0000256" key="4">
    <source>
        <dbReference type="ARBA" id="ARBA00022917"/>
    </source>
</evidence>
<dbReference type="NCBIfam" id="TIGR00116">
    <property type="entry name" value="tsf"/>
    <property type="match status" value="1"/>
</dbReference>
<dbReference type="PATRIC" id="fig|544718.51.peg.59"/>
<dbReference type="EMBL" id="LCUJ01000001">
    <property type="protein sequence ID" value="OCM00070.1"/>
    <property type="molecule type" value="Genomic_DNA"/>
</dbReference>
<dbReference type="HAMAP" id="MF_00050">
    <property type="entry name" value="EF_Ts"/>
    <property type="match status" value="1"/>
</dbReference>
<dbReference type="Proteomes" id="UP000093281">
    <property type="component" value="Unassembled WGS sequence"/>
</dbReference>
<evidence type="ECO:0000313" key="9">
    <source>
        <dbReference type="EMBL" id="OCM00070.1"/>
    </source>
</evidence>
<dbReference type="SUPFAM" id="SSF54713">
    <property type="entry name" value="Elongation factor Ts (EF-Ts), dimerisation domain"/>
    <property type="match status" value="3"/>
</dbReference>
<evidence type="ECO:0000256" key="5">
    <source>
        <dbReference type="HAMAP-Rule" id="MF_00050"/>
    </source>
</evidence>
<dbReference type="RefSeq" id="WP_066185183.1">
    <property type="nucleotide sequence ID" value="NZ_LCUJ01000001.1"/>
</dbReference>
<comment type="function">
    <text evidence="5 6">Associates with the EF-Tu.GDP complex and induces the exchange of GDP to GTP. It remains bound to the aminoacyl-tRNA.EF-Tu.GTP complex up to the GTP hydrolysis stage on the ribosome.</text>
</comment>
<comment type="similarity">
    <text evidence="1 5 6">Belongs to the EF-Ts family.</text>
</comment>
<dbReference type="InterPro" id="IPR036402">
    <property type="entry name" value="EF-Ts_dimer_sf"/>
</dbReference>
<accession>A0A1C0B8Z6</accession>
<sequence>MAGATPQLIKELRELTGAGMMDCKNALNETGGDIEKAVQALREAGLGKAAKKAGNVAAEGLIAIEINNNNTKAVILELNSQTDFVAKNDNFINITKEITAHALNSNISDAESLNTSTIAGQEFQTYLAEKIATIGENLVARKLDSVEGNVVNGYVHVTGRTGVILAAKCDEAAKEKTTALLRNIAMHASAMKPTVISYKDLDPTFVESENRAIRAEIEAENDELRRLGKPQKKIPDFVSKSQLTDEAIASAKARFEEELKAQGKPEKIWANIIPGQIERFITDNTQLDTRFALLSQAYVMNDKQTVEQAIAEVDASIEITSYIRFELGEGIEKKEEDFAAEVAKQMGK</sequence>
<keyword evidence="5" id="KW-0963">Cytoplasm</keyword>
<dbReference type="OrthoDB" id="9808348at2"/>
<dbReference type="AlphaFoldDB" id="A0A1C0B8Z6"/>
<dbReference type="SUPFAM" id="SSF46934">
    <property type="entry name" value="UBA-like"/>
    <property type="match status" value="1"/>
</dbReference>
<dbReference type="FunFam" id="1.10.8.10:FF:000001">
    <property type="entry name" value="Elongation factor Ts"/>
    <property type="match status" value="1"/>
</dbReference>
<comment type="subcellular location">
    <subcellularLocation>
        <location evidence="5 7">Cytoplasm</location>
    </subcellularLocation>
</comment>
<dbReference type="STRING" id="544718.AAX25_01018"/>
<feature type="domain" description="Translation elongation factor EFTs/EF1B dimerisation" evidence="8">
    <location>
        <begin position="73"/>
        <end position="232"/>
    </location>
</feature>
<evidence type="ECO:0000256" key="7">
    <source>
        <dbReference type="RuleBase" id="RU000643"/>
    </source>
</evidence>
<dbReference type="Gene3D" id="1.10.286.20">
    <property type="match status" value="2"/>
</dbReference>
<organism evidence="9 10">
    <name type="scientific">Aliarcobacter thereius</name>
    <dbReference type="NCBI Taxonomy" id="544718"/>
    <lineage>
        <taxon>Bacteria</taxon>
        <taxon>Pseudomonadati</taxon>
        <taxon>Campylobacterota</taxon>
        <taxon>Epsilonproteobacteria</taxon>
        <taxon>Campylobacterales</taxon>
        <taxon>Arcobacteraceae</taxon>
        <taxon>Aliarcobacter</taxon>
    </lineage>
</organism>